<proteinExistence type="predicted"/>
<protein>
    <submittedName>
        <fullName evidence="1">Uncharacterized protein</fullName>
    </submittedName>
</protein>
<name>A0A6A6T8H2_9PLEO</name>
<accession>A0A6A6T8H2</accession>
<dbReference type="Proteomes" id="UP000799324">
    <property type="component" value="Unassembled WGS sequence"/>
</dbReference>
<keyword evidence="2" id="KW-1185">Reference proteome</keyword>
<dbReference type="EMBL" id="MU004347">
    <property type="protein sequence ID" value="KAF2655597.1"/>
    <property type="molecule type" value="Genomic_DNA"/>
</dbReference>
<gene>
    <name evidence="1" type="ORF">K491DRAFT_716160</name>
</gene>
<evidence type="ECO:0000313" key="2">
    <source>
        <dbReference type="Proteomes" id="UP000799324"/>
    </source>
</evidence>
<dbReference type="AlphaFoldDB" id="A0A6A6T8H2"/>
<sequence length="97" mass="10723">MSVPTASTSIQYMYIPNLVGRQILRVPVLPCEEQTLMTTPGLSYSEPTMHTTYNGTFISRSSTPESSFSVNVESVSDEENDIYDTTLVFHHSMDGPG</sequence>
<organism evidence="1 2">
    <name type="scientific">Lophiostoma macrostomum CBS 122681</name>
    <dbReference type="NCBI Taxonomy" id="1314788"/>
    <lineage>
        <taxon>Eukaryota</taxon>
        <taxon>Fungi</taxon>
        <taxon>Dikarya</taxon>
        <taxon>Ascomycota</taxon>
        <taxon>Pezizomycotina</taxon>
        <taxon>Dothideomycetes</taxon>
        <taxon>Pleosporomycetidae</taxon>
        <taxon>Pleosporales</taxon>
        <taxon>Lophiostomataceae</taxon>
        <taxon>Lophiostoma</taxon>
    </lineage>
</organism>
<reference evidence="1" key="1">
    <citation type="journal article" date="2020" name="Stud. Mycol.">
        <title>101 Dothideomycetes genomes: a test case for predicting lifestyles and emergence of pathogens.</title>
        <authorList>
            <person name="Haridas S."/>
            <person name="Albert R."/>
            <person name="Binder M."/>
            <person name="Bloem J."/>
            <person name="Labutti K."/>
            <person name="Salamov A."/>
            <person name="Andreopoulos B."/>
            <person name="Baker S."/>
            <person name="Barry K."/>
            <person name="Bills G."/>
            <person name="Bluhm B."/>
            <person name="Cannon C."/>
            <person name="Castanera R."/>
            <person name="Culley D."/>
            <person name="Daum C."/>
            <person name="Ezra D."/>
            <person name="Gonzalez J."/>
            <person name="Henrissat B."/>
            <person name="Kuo A."/>
            <person name="Liang C."/>
            <person name="Lipzen A."/>
            <person name="Lutzoni F."/>
            <person name="Magnuson J."/>
            <person name="Mondo S."/>
            <person name="Nolan M."/>
            <person name="Ohm R."/>
            <person name="Pangilinan J."/>
            <person name="Park H.-J."/>
            <person name="Ramirez L."/>
            <person name="Alfaro M."/>
            <person name="Sun H."/>
            <person name="Tritt A."/>
            <person name="Yoshinaga Y."/>
            <person name="Zwiers L.-H."/>
            <person name="Turgeon B."/>
            <person name="Goodwin S."/>
            <person name="Spatafora J."/>
            <person name="Crous P."/>
            <person name="Grigoriev I."/>
        </authorList>
    </citation>
    <scope>NUCLEOTIDE SEQUENCE</scope>
    <source>
        <strain evidence="1">CBS 122681</strain>
    </source>
</reference>
<evidence type="ECO:0000313" key="1">
    <source>
        <dbReference type="EMBL" id="KAF2655597.1"/>
    </source>
</evidence>
<dbReference type="OrthoDB" id="3790619at2759"/>